<evidence type="ECO:0000313" key="1">
    <source>
        <dbReference type="Ensembl" id="ENSDNVP00000011546.1"/>
    </source>
</evidence>
<evidence type="ECO:0000313" key="2">
    <source>
        <dbReference type="Proteomes" id="UP000694423"/>
    </source>
</evidence>
<proteinExistence type="predicted"/>
<name>A0A8C4P799_DRONO</name>
<dbReference type="Proteomes" id="UP000694423">
    <property type="component" value="Unplaced"/>
</dbReference>
<keyword evidence="2" id="KW-1185">Reference proteome</keyword>
<reference evidence="1" key="1">
    <citation type="submission" date="2025-08" db="UniProtKB">
        <authorList>
            <consortium name="Ensembl"/>
        </authorList>
    </citation>
    <scope>IDENTIFICATION</scope>
</reference>
<accession>A0A8C4P799</accession>
<organism evidence="1 2">
    <name type="scientific">Dromaius novaehollandiae</name>
    <name type="common">Emu</name>
    <dbReference type="NCBI Taxonomy" id="8790"/>
    <lineage>
        <taxon>Eukaryota</taxon>
        <taxon>Metazoa</taxon>
        <taxon>Chordata</taxon>
        <taxon>Craniata</taxon>
        <taxon>Vertebrata</taxon>
        <taxon>Euteleostomi</taxon>
        <taxon>Archelosauria</taxon>
        <taxon>Archosauria</taxon>
        <taxon>Dinosauria</taxon>
        <taxon>Saurischia</taxon>
        <taxon>Theropoda</taxon>
        <taxon>Coelurosauria</taxon>
        <taxon>Aves</taxon>
        <taxon>Palaeognathae</taxon>
        <taxon>Casuariiformes</taxon>
        <taxon>Dromaiidae</taxon>
        <taxon>Dromaius</taxon>
    </lineage>
</organism>
<reference evidence="1" key="2">
    <citation type="submission" date="2025-09" db="UniProtKB">
        <authorList>
            <consortium name="Ensembl"/>
        </authorList>
    </citation>
    <scope>IDENTIFICATION</scope>
</reference>
<dbReference type="AlphaFoldDB" id="A0A8C4P799"/>
<sequence>IHRKSTTANNQLTYKILLRVCYIQHTQFWCSCWRTARVRQGTTTLYKLEKESQKSNSIMPTADEPGMIIQVNSTFLERDRRNIRHVWHSFGAGT</sequence>
<dbReference type="Ensembl" id="ENSDNVT00000013913.1">
    <property type="protein sequence ID" value="ENSDNVP00000011546.1"/>
    <property type="gene ID" value="ENSDNVG00000008142.1"/>
</dbReference>
<protein>
    <submittedName>
        <fullName evidence="1">Uncharacterized protein</fullName>
    </submittedName>
</protein>